<evidence type="ECO:0000256" key="2">
    <source>
        <dbReference type="SAM" id="MobiDB-lite"/>
    </source>
</evidence>
<feature type="compositionally biased region" description="Basic and acidic residues" evidence="2">
    <location>
        <begin position="46"/>
        <end position="60"/>
    </location>
</feature>
<gene>
    <name evidence="5" type="ORF">M408DRAFT_330292</name>
</gene>
<evidence type="ECO:0000313" key="6">
    <source>
        <dbReference type="Proteomes" id="UP000054097"/>
    </source>
</evidence>
<accession>A0A0C3B622</accession>
<protein>
    <recommendedName>
        <fullName evidence="7">HCP-like protein</fullName>
    </recommendedName>
</protein>
<evidence type="ECO:0000256" key="1">
    <source>
        <dbReference type="ARBA" id="ARBA00038101"/>
    </source>
</evidence>
<feature type="compositionally biased region" description="Low complexity" evidence="2">
    <location>
        <begin position="898"/>
        <end position="915"/>
    </location>
</feature>
<keyword evidence="3" id="KW-1133">Transmembrane helix</keyword>
<dbReference type="AlphaFoldDB" id="A0A0C3B622"/>
<dbReference type="HOGENOM" id="CLU_007931_0_1_1"/>
<dbReference type="SMART" id="SM00671">
    <property type="entry name" value="SEL1"/>
    <property type="match status" value="8"/>
</dbReference>
<evidence type="ECO:0000313" key="5">
    <source>
        <dbReference type="EMBL" id="KIM26921.1"/>
    </source>
</evidence>
<keyword evidence="3" id="KW-0812">Transmembrane</keyword>
<organism evidence="5 6">
    <name type="scientific">Serendipita vermifera MAFF 305830</name>
    <dbReference type="NCBI Taxonomy" id="933852"/>
    <lineage>
        <taxon>Eukaryota</taxon>
        <taxon>Fungi</taxon>
        <taxon>Dikarya</taxon>
        <taxon>Basidiomycota</taxon>
        <taxon>Agaricomycotina</taxon>
        <taxon>Agaricomycetes</taxon>
        <taxon>Sebacinales</taxon>
        <taxon>Serendipitaceae</taxon>
        <taxon>Serendipita</taxon>
    </lineage>
</organism>
<dbReference type="InterPro" id="IPR050767">
    <property type="entry name" value="Sel1_AlgK"/>
</dbReference>
<dbReference type="SUPFAM" id="SSF81901">
    <property type="entry name" value="HCP-like"/>
    <property type="match status" value="3"/>
</dbReference>
<evidence type="ECO:0000256" key="4">
    <source>
        <dbReference type="SAM" id="SignalP"/>
    </source>
</evidence>
<dbReference type="STRING" id="933852.A0A0C3B622"/>
<evidence type="ECO:0008006" key="7">
    <source>
        <dbReference type="Google" id="ProtNLM"/>
    </source>
</evidence>
<comment type="similarity">
    <text evidence="1">Belongs to the sel-1 family.</text>
</comment>
<dbReference type="Pfam" id="PF08238">
    <property type="entry name" value="Sel1"/>
    <property type="match status" value="7"/>
</dbReference>
<dbReference type="InterPro" id="IPR006597">
    <property type="entry name" value="Sel1-like"/>
</dbReference>
<dbReference type="OrthoDB" id="27934at2759"/>
<name>A0A0C3B622_SERVB</name>
<feature type="region of interest" description="Disordered" evidence="2">
    <location>
        <begin position="35"/>
        <end position="70"/>
    </location>
</feature>
<keyword evidence="4" id="KW-0732">Signal</keyword>
<sequence>MAPTRVHSRRKAAWLAFAVVALAVCSPVVYAAGDTPKPPKALEVPNDDKKPSSPDQDKLVSPKSTSNSDEQYQKALTLLSTLPSPKTLQKAAAESNRPKSLLASLFPNHEGPIATAIRILAKIEQELSFLPLRIFKSLNFKRPHPNVREKASAQAAKAVSLLEEASAEGHLEALYTLGITSLFPPPGAAVNVTKSFHAFDEHARITGNATSQSILAFMHSTGLQGVVPVDQAKALLYYTFAALGGDQNAEMALGYRYWSGIGVSEDCMMALDWYESAAEKAMANFQSGPPGGRTLPPTPLKLSDLAGGVFGYGASLASTGPMANRPVIKAAQALKTGERWDEVIEYWRFHADRGDIEAAYRLGKIYYHGGMYNTPGGISAGVEGVASVPKDFGQSRAYFLKVARRVWPRDNPSKPHFSRVTDVDQTDFYFAVLSAHFLGRMHLRGEGVRPDVMAAKMWFDRAAKEGDRESLNALGIIYRDGLIDGKPKHEASIVQFSRAAAQDLPEALVNMGKKYYEEGNMLLAKNYFDNAIRHGSQFEAYYYAATIHASMARSSAQVNPNPNVGACPVAVSFYKTVAERGCWKNNILAEAEKYWNSPDSSLREGAILRWQIAADRGVETAQNNLAYVLEEVAKTQKRGMQAAASTSEDFNRTAQDALMYWTRSAAQGDVDAMVKLGDLHYSGLGIDEPASLRYEKAAGYYQAAIDSHSAIAMWNVGWMYENGVGSPQDFHLAKRYYDMALEYNRGAYFPIVLSLIKLHMRSLWYIIGGGKQPNLILWGEDAENEGWWPKLWKDWGETEQPQTRVVGGDDDDPISRARDIRDAAVGIGEDEEVGDDLFDGMTRRRAVANNGEMDELEDDWELVILALLVMGIGTLVMIRRYYEQQRILALERERRLRQAQMQRQGNGNQEQDQADQPPPPEPAARLGEPLPDMPAFI</sequence>
<reference evidence="5 6" key="1">
    <citation type="submission" date="2014-04" db="EMBL/GenBank/DDBJ databases">
        <authorList>
            <consortium name="DOE Joint Genome Institute"/>
            <person name="Kuo A."/>
            <person name="Zuccaro A."/>
            <person name="Kohler A."/>
            <person name="Nagy L.G."/>
            <person name="Floudas D."/>
            <person name="Copeland A."/>
            <person name="Barry K.W."/>
            <person name="Cichocki N."/>
            <person name="Veneault-Fourrey C."/>
            <person name="LaButti K."/>
            <person name="Lindquist E.A."/>
            <person name="Lipzen A."/>
            <person name="Lundell T."/>
            <person name="Morin E."/>
            <person name="Murat C."/>
            <person name="Sun H."/>
            <person name="Tunlid A."/>
            <person name="Henrissat B."/>
            <person name="Grigoriev I.V."/>
            <person name="Hibbett D.S."/>
            <person name="Martin F."/>
            <person name="Nordberg H.P."/>
            <person name="Cantor M.N."/>
            <person name="Hua S.X."/>
        </authorList>
    </citation>
    <scope>NUCLEOTIDE SEQUENCE [LARGE SCALE GENOMIC DNA]</scope>
    <source>
        <strain evidence="5 6">MAFF 305830</strain>
    </source>
</reference>
<dbReference type="InterPro" id="IPR011990">
    <property type="entry name" value="TPR-like_helical_dom_sf"/>
</dbReference>
<dbReference type="PANTHER" id="PTHR11102:SF147">
    <property type="entry name" value="SEL1L ADAPTOR SUBUNIT OF ERAD E3 UBIQUITIN LIGASE"/>
    <property type="match status" value="1"/>
</dbReference>
<keyword evidence="6" id="KW-1185">Reference proteome</keyword>
<dbReference type="GO" id="GO:0036503">
    <property type="term" value="P:ERAD pathway"/>
    <property type="evidence" value="ECO:0007669"/>
    <property type="project" value="TreeGrafter"/>
</dbReference>
<keyword evidence="3" id="KW-0472">Membrane</keyword>
<dbReference type="GO" id="GO:0005789">
    <property type="term" value="C:endoplasmic reticulum membrane"/>
    <property type="evidence" value="ECO:0007669"/>
    <property type="project" value="TreeGrafter"/>
</dbReference>
<dbReference type="PANTHER" id="PTHR11102">
    <property type="entry name" value="SEL-1-LIKE PROTEIN"/>
    <property type="match status" value="1"/>
</dbReference>
<feature type="signal peptide" evidence="4">
    <location>
        <begin position="1"/>
        <end position="31"/>
    </location>
</feature>
<dbReference type="Gene3D" id="1.25.40.10">
    <property type="entry name" value="Tetratricopeptide repeat domain"/>
    <property type="match status" value="2"/>
</dbReference>
<dbReference type="EMBL" id="KN824302">
    <property type="protein sequence ID" value="KIM26921.1"/>
    <property type="molecule type" value="Genomic_DNA"/>
</dbReference>
<feature type="chain" id="PRO_5002161466" description="HCP-like protein" evidence="4">
    <location>
        <begin position="32"/>
        <end position="937"/>
    </location>
</feature>
<reference evidence="6" key="2">
    <citation type="submission" date="2015-01" db="EMBL/GenBank/DDBJ databases">
        <title>Evolutionary Origins and Diversification of the Mycorrhizal Mutualists.</title>
        <authorList>
            <consortium name="DOE Joint Genome Institute"/>
            <consortium name="Mycorrhizal Genomics Consortium"/>
            <person name="Kohler A."/>
            <person name="Kuo A."/>
            <person name="Nagy L.G."/>
            <person name="Floudas D."/>
            <person name="Copeland A."/>
            <person name="Barry K.W."/>
            <person name="Cichocki N."/>
            <person name="Veneault-Fourrey C."/>
            <person name="LaButti K."/>
            <person name="Lindquist E.A."/>
            <person name="Lipzen A."/>
            <person name="Lundell T."/>
            <person name="Morin E."/>
            <person name="Murat C."/>
            <person name="Riley R."/>
            <person name="Ohm R."/>
            <person name="Sun H."/>
            <person name="Tunlid A."/>
            <person name="Henrissat B."/>
            <person name="Grigoriev I.V."/>
            <person name="Hibbett D.S."/>
            <person name="Martin F."/>
        </authorList>
    </citation>
    <scope>NUCLEOTIDE SEQUENCE [LARGE SCALE GENOMIC DNA]</scope>
    <source>
        <strain evidence="6">MAFF 305830</strain>
    </source>
</reference>
<feature type="transmembrane region" description="Helical" evidence="3">
    <location>
        <begin position="862"/>
        <end position="882"/>
    </location>
</feature>
<proteinExistence type="inferred from homology"/>
<feature type="region of interest" description="Disordered" evidence="2">
    <location>
        <begin position="898"/>
        <end position="937"/>
    </location>
</feature>
<dbReference type="Proteomes" id="UP000054097">
    <property type="component" value="Unassembled WGS sequence"/>
</dbReference>
<evidence type="ECO:0000256" key="3">
    <source>
        <dbReference type="SAM" id="Phobius"/>
    </source>
</evidence>